<keyword evidence="1" id="KW-0175">Coiled coil</keyword>
<feature type="coiled-coil region" evidence="1">
    <location>
        <begin position="181"/>
        <end position="208"/>
    </location>
</feature>
<dbReference type="Gene3D" id="2.40.70.10">
    <property type="entry name" value="Acid Proteases"/>
    <property type="match status" value="2"/>
</dbReference>
<dbReference type="PANTHER" id="PTHR33067">
    <property type="entry name" value="RNA-DIRECTED DNA POLYMERASE-RELATED"/>
    <property type="match status" value="1"/>
</dbReference>
<feature type="compositionally biased region" description="Basic and acidic residues" evidence="2">
    <location>
        <begin position="919"/>
        <end position="938"/>
    </location>
</feature>
<organism evidence="3 4">
    <name type="scientific">Brassica cretica</name>
    <name type="common">Mustard</name>
    <dbReference type="NCBI Taxonomy" id="69181"/>
    <lineage>
        <taxon>Eukaryota</taxon>
        <taxon>Viridiplantae</taxon>
        <taxon>Streptophyta</taxon>
        <taxon>Embryophyta</taxon>
        <taxon>Tracheophyta</taxon>
        <taxon>Spermatophyta</taxon>
        <taxon>Magnoliopsida</taxon>
        <taxon>eudicotyledons</taxon>
        <taxon>Gunneridae</taxon>
        <taxon>Pentapetalae</taxon>
        <taxon>rosids</taxon>
        <taxon>malvids</taxon>
        <taxon>Brassicales</taxon>
        <taxon>Brassicaceae</taxon>
        <taxon>Brassiceae</taxon>
        <taxon>Brassica</taxon>
    </lineage>
</organism>
<comment type="caution">
    <text evidence="3">The sequence shown here is derived from an EMBL/GenBank/DDBJ whole genome shotgun (WGS) entry which is preliminary data.</text>
</comment>
<feature type="compositionally biased region" description="Basic and acidic residues" evidence="2">
    <location>
        <begin position="968"/>
        <end position="977"/>
    </location>
</feature>
<name>A0A8S9IIS7_BRACR</name>
<feature type="region of interest" description="Disordered" evidence="2">
    <location>
        <begin position="955"/>
        <end position="988"/>
    </location>
</feature>
<proteinExistence type="predicted"/>
<feature type="region of interest" description="Disordered" evidence="2">
    <location>
        <begin position="913"/>
        <end position="939"/>
    </location>
</feature>
<feature type="compositionally biased region" description="Basic and acidic residues" evidence="2">
    <location>
        <begin position="626"/>
        <end position="639"/>
    </location>
</feature>
<evidence type="ECO:0000256" key="1">
    <source>
        <dbReference type="SAM" id="Coils"/>
    </source>
</evidence>
<evidence type="ECO:0000313" key="4">
    <source>
        <dbReference type="Proteomes" id="UP000712281"/>
    </source>
</evidence>
<evidence type="ECO:0008006" key="5">
    <source>
        <dbReference type="Google" id="ProtNLM"/>
    </source>
</evidence>
<dbReference type="Proteomes" id="UP000712281">
    <property type="component" value="Unassembled WGS sequence"/>
</dbReference>
<evidence type="ECO:0000256" key="2">
    <source>
        <dbReference type="SAM" id="MobiDB-lite"/>
    </source>
</evidence>
<dbReference type="AlphaFoldDB" id="A0A8S9IIS7"/>
<dbReference type="PANTHER" id="PTHR33067:SF31">
    <property type="entry name" value="RNA-DIRECTED DNA POLYMERASE"/>
    <property type="match status" value="1"/>
</dbReference>
<sequence length="988" mass="113980">MKLDGVYYPLNDNISWLTTCLEEMKQDIARIQHATDVARPPSIDRRRPPLIDMHHHTSIDNYMSALIDDSPPCPHTTKSQQYFHTREEINQLVEEIYRALETTEERLDGEMELVEIQSYIARRPEASLSIDRRNNISTNIHHRTSVDDATNRGRLVLKITSDMSDTHYHGEEISGDTYATLRRHQFNLENLEERLQRMENTTVTMKKKWRRGDETMGDFTETREKEEDIRRMFCEAREKMRMRITLKKKSDPGQFAIPCTVEPSKELFTFVDCSQKYSGGIVRDLLVQIGNALVPVDFHVLDIKLNWNSSLLLGRAFLSTYDPIPVKTPHTISRRINDPRIIAACHCGEDYETDYLASIETHTATSINSGHQKSNDIPHDESVDSRQNDWDSDYYNPIMAVNDAPAETPIGEFGIFRDPDGYAKAIDGRTLHQSRTEGHKKFYDTAGGIDNNFIQKSRHPTQTSIDFAVPTSVDRQPEFGRRAYDLYGNKKFYWEEKDEYGVYKDDRRYARDLDENTIRLHNTDIRGVLERASRDEPSYICLHEHANMFTQTKLVPEIYTKDEINEMFYGVCGEHEKNKETFQMKLDGFYYPLNDSISWLTTCMEEMKQNIARIQHATDVTQPPSIDKRRPPSIDDSPPRPHTKKSQKDFHTREGIEQLIEEIYRALETTEERLDGRCDDIYFPMDLSISGLTSKIEAIQTELVEIQSYIARRPEASLSIDRRNNISTNIHHQTSVDDATNRGRLVPKMTSDMSDTHYHGEEISAATFATLRRHQFNLENLEERLQRMESTTELFTFVDCSEKNSGGILRVLEVQIGNALVPVDFHVLDIKLNWNSSLVLGRAFLSTVGAVCNLQTNQLCLTLIDPNAHYEPIPVKTPQTISRRINDPGIIAACHCGNEYKTEYSASIETHTATSIDSGHQKLTDIPHDESVDSRPDDWENDYYNPAIAAYTRQHMHTEEYDEDYEEERATENKAIVDEDDKLLHHSS</sequence>
<feature type="region of interest" description="Disordered" evidence="2">
    <location>
        <begin position="367"/>
        <end position="386"/>
    </location>
</feature>
<feature type="region of interest" description="Disordered" evidence="2">
    <location>
        <begin position="615"/>
        <end position="652"/>
    </location>
</feature>
<dbReference type="EMBL" id="QGKW02001911">
    <property type="protein sequence ID" value="KAF2569007.1"/>
    <property type="molecule type" value="Genomic_DNA"/>
</dbReference>
<feature type="compositionally biased region" description="Basic and acidic residues" evidence="2">
    <location>
        <begin position="373"/>
        <end position="386"/>
    </location>
</feature>
<dbReference type="InterPro" id="IPR021109">
    <property type="entry name" value="Peptidase_aspartic_dom_sf"/>
</dbReference>
<gene>
    <name evidence="3" type="ORF">F2Q68_00025278</name>
</gene>
<accession>A0A8S9IIS7</accession>
<protein>
    <recommendedName>
        <fullName evidence="5">Reverse transcriptase domain-containing protein</fullName>
    </recommendedName>
</protein>
<reference evidence="3" key="1">
    <citation type="submission" date="2019-12" db="EMBL/GenBank/DDBJ databases">
        <title>Genome sequencing and annotation of Brassica cretica.</title>
        <authorList>
            <person name="Studholme D.J."/>
            <person name="Sarris P.F."/>
        </authorList>
    </citation>
    <scope>NUCLEOTIDE SEQUENCE</scope>
    <source>
        <strain evidence="3">PFS-001/15</strain>
        <tissue evidence="3">Leaf</tissue>
    </source>
</reference>
<evidence type="ECO:0000313" key="3">
    <source>
        <dbReference type="EMBL" id="KAF2569007.1"/>
    </source>
</evidence>